<dbReference type="Proteomes" id="UP001056012">
    <property type="component" value="Chromosome 6"/>
</dbReference>
<keyword evidence="2" id="KW-1185">Reference proteome</keyword>
<name>A0A9Q9DVK0_CURCL</name>
<protein>
    <submittedName>
        <fullName evidence="1">Uncharacterized protein</fullName>
    </submittedName>
</protein>
<accession>A0A9Q9DVK0</accession>
<dbReference type="EMBL" id="CP089279">
    <property type="protein sequence ID" value="USP80932.1"/>
    <property type="molecule type" value="Genomic_DNA"/>
</dbReference>
<evidence type="ECO:0000313" key="1">
    <source>
        <dbReference type="EMBL" id="USP80932.1"/>
    </source>
</evidence>
<dbReference type="Pfam" id="PF23151">
    <property type="entry name" value="NuiA_2"/>
    <property type="match status" value="1"/>
</dbReference>
<dbReference type="AlphaFoldDB" id="A0A9Q9DVK0"/>
<organism evidence="1 2">
    <name type="scientific">Curvularia clavata</name>
    <dbReference type="NCBI Taxonomy" id="95742"/>
    <lineage>
        <taxon>Eukaryota</taxon>
        <taxon>Fungi</taxon>
        <taxon>Dikarya</taxon>
        <taxon>Ascomycota</taxon>
        <taxon>Pezizomycotina</taxon>
        <taxon>Dothideomycetes</taxon>
        <taxon>Pleosporomycetidae</taxon>
        <taxon>Pleosporales</taxon>
        <taxon>Pleosporineae</taxon>
        <taxon>Pleosporaceae</taxon>
        <taxon>Curvularia</taxon>
    </lineage>
</organism>
<dbReference type="OrthoDB" id="5366485at2759"/>
<proteinExistence type="predicted"/>
<dbReference type="PANTHER" id="PTHR42093">
    <property type="match status" value="1"/>
</dbReference>
<sequence>MLVDEAGTSKCGRWGLGLPGFGTPKAFASSHGKTTALSTMGRREQQLWQQTSRTLHRRFHSSTLPAEFVPKRFESLCSTKAAKKRFHPRLLDQVVRRSSTALVPFGSSVFSGRTHARNMSSDADYAAFLEKANQDTGSVGAKDASQKKSYGTKSVNTAVPSVLKQVEEYYVSDSDEPFEPVALEFSGSNVSSEDLAKLLGTDKVEEVKGTGFESQYKGVVDAVKKAGNGTAKIFRVELEGTRAEYYVVGVDEKEGRIIGLKALAVES</sequence>
<dbReference type="PANTHER" id="PTHR42093:SF1">
    <property type="match status" value="1"/>
</dbReference>
<dbReference type="VEuPathDB" id="FungiDB:yc1106_08206"/>
<reference evidence="1" key="1">
    <citation type="submission" date="2021-12" db="EMBL/GenBank/DDBJ databases">
        <title>Curvularia clavata genome.</title>
        <authorList>
            <person name="Cao Y."/>
        </authorList>
    </citation>
    <scope>NUCLEOTIDE SEQUENCE</scope>
    <source>
        <strain evidence="1">Yc1106</strain>
    </source>
</reference>
<evidence type="ECO:0000313" key="2">
    <source>
        <dbReference type="Proteomes" id="UP001056012"/>
    </source>
</evidence>
<dbReference type="InterPro" id="IPR056539">
    <property type="entry name" value="NuiA-like"/>
</dbReference>
<gene>
    <name evidence="1" type="ORF">yc1106_08206</name>
</gene>